<dbReference type="STRING" id="1569628.A0A316UKN0"/>
<feature type="compositionally biased region" description="Polar residues" evidence="1">
    <location>
        <begin position="41"/>
        <end position="56"/>
    </location>
</feature>
<dbReference type="OrthoDB" id="3366300at2759"/>
<evidence type="ECO:0000313" key="2">
    <source>
        <dbReference type="EMBL" id="PWN25790.1"/>
    </source>
</evidence>
<protein>
    <submittedName>
        <fullName evidence="2">Uncharacterized protein</fullName>
    </submittedName>
</protein>
<name>A0A316UKN0_9BASI</name>
<feature type="region of interest" description="Disordered" evidence="1">
    <location>
        <begin position="326"/>
        <end position="369"/>
    </location>
</feature>
<gene>
    <name evidence="2" type="ORF">BDZ90DRAFT_233802</name>
</gene>
<feature type="compositionally biased region" description="Low complexity" evidence="1">
    <location>
        <begin position="200"/>
        <end position="229"/>
    </location>
</feature>
<feature type="compositionally biased region" description="Polar residues" evidence="1">
    <location>
        <begin position="332"/>
        <end position="346"/>
    </location>
</feature>
<accession>A0A316UKN0</accession>
<sequence length="369" mass="37974">MTNRDAMPSTPGQQVAPPRPAQPVSAATTTSSSVTASPASRQASMTQTPSRPSSAADSRIVSAGPAASSAALYARLRWNLVALLLLFLVPRITQSKRIYWSLLDLVYSALGNRADEHLDSSLAWLRWAASILFLINAVEAGAHLLFHSTTQKEIAAAGGKTAPSLARPPGHIDVKPAPPPTRSKDASEKAARRYSPHSPLRASLEAAARNASSSSPSSSSPGGSPLAPRYSTTSSPSGGLLQQRRLPSGPPSNASPLAAYLARRSLSSATHGGRADMSTLSFDSSGAGGDDSLGDVSSDSFEVDRALRVLSGSYAREQMNVLVGSTGKAATPGQSAPGTDTKSASQAPAGMPPQTPLFQRSASGGVAAR</sequence>
<feature type="compositionally biased region" description="Basic and acidic residues" evidence="1">
    <location>
        <begin position="182"/>
        <end position="191"/>
    </location>
</feature>
<evidence type="ECO:0000313" key="3">
    <source>
        <dbReference type="Proteomes" id="UP000245884"/>
    </source>
</evidence>
<dbReference type="EMBL" id="KZ819674">
    <property type="protein sequence ID" value="PWN25790.1"/>
    <property type="molecule type" value="Genomic_DNA"/>
</dbReference>
<dbReference type="Proteomes" id="UP000245884">
    <property type="component" value="Unassembled WGS sequence"/>
</dbReference>
<keyword evidence="3" id="KW-1185">Reference proteome</keyword>
<dbReference type="GeneID" id="37028593"/>
<feature type="region of interest" description="Disordered" evidence="1">
    <location>
        <begin position="1"/>
        <end position="57"/>
    </location>
</feature>
<reference evidence="2 3" key="1">
    <citation type="journal article" date="2018" name="Mol. Biol. Evol.">
        <title>Broad Genomic Sampling Reveals a Smut Pathogenic Ancestry of the Fungal Clade Ustilaginomycotina.</title>
        <authorList>
            <person name="Kijpornyongpan T."/>
            <person name="Mondo S.J."/>
            <person name="Barry K."/>
            <person name="Sandor L."/>
            <person name="Lee J."/>
            <person name="Lipzen A."/>
            <person name="Pangilinan J."/>
            <person name="LaButti K."/>
            <person name="Hainaut M."/>
            <person name="Henrissat B."/>
            <person name="Grigoriev I.V."/>
            <person name="Spatafora J.W."/>
            <person name="Aime M.C."/>
        </authorList>
    </citation>
    <scope>NUCLEOTIDE SEQUENCE [LARGE SCALE GENOMIC DNA]</scope>
    <source>
        <strain evidence="2 3">MCA 5214</strain>
    </source>
</reference>
<proteinExistence type="predicted"/>
<evidence type="ECO:0000256" key="1">
    <source>
        <dbReference type="SAM" id="MobiDB-lite"/>
    </source>
</evidence>
<dbReference type="RefSeq" id="XP_025360402.1">
    <property type="nucleotide sequence ID" value="XM_025506770.1"/>
</dbReference>
<feature type="region of interest" description="Disordered" evidence="1">
    <location>
        <begin position="157"/>
        <end position="256"/>
    </location>
</feature>
<dbReference type="AlphaFoldDB" id="A0A316UKN0"/>
<organism evidence="2 3">
    <name type="scientific">Jaminaea rosea</name>
    <dbReference type="NCBI Taxonomy" id="1569628"/>
    <lineage>
        <taxon>Eukaryota</taxon>
        <taxon>Fungi</taxon>
        <taxon>Dikarya</taxon>
        <taxon>Basidiomycota</taxon>
        <taxon>Ustilaginomycotina</taxon>
        <taxon>Exobasidiomycetes</taxon>
        <taxon>Microstromatales</taxon>
        <taxon>Microstromatales incertae sedis</taxon>
        <taxon>Jaminaea</taxon>
    </lineage>
</organism>
<feature type="compositionally biased region" description="Low complexity" evidence="1">
    <location>
        <begin position="22"/>
        <end position="40"/>
    </location>
</feature>